<evidence type="ECO:0000256" key="1">
    <source>
        <dbReference type="SAM" id="SignalP"/>
    </source>
</evidence>
<dbReference type="RefSeq" id="WP_058861719.1">
    <property type="nucleotide sequence ID" value="NZ_LPXO01000004.1"/>
</dbReference>
<dbReference type="EMBL" id="LPXO01000004">
    <property type="protein sequence ID" value="KUF11055.1"/>
    <property type="molecule type" value="Genomic_DNA"/>
</dbReference>
<keyword evidence="3" id="KW-1185">Reference proteome</keyword>
<evidence type="ECO:0000313" key="2">
    <source>
        <dbReference type="EMBL" id="KUF11055.1"/>
    </source>
</evidence>
<sequence length="507" mass="52896">MSRFATVSALALCALASPSLADVTPQQVWDDLETYLEGFGYAVTGTESMAGDTLTVSDVVMSIEMPEADGTVEITMAQVTLTDRGDGTVSMTFPEVMPIAIAFDAEEGEDGGEMVLEYGQQNFEMVISGEAGALTYDYSADALTFTLASLTENGEEIGRDALSIDVATGPVVGRSNVTRTAGMQAVAQELQLGDMAYDFTFNDPDSGDSGRFSGTFTGLYSTGETVAPTDADFSDPAALFTSGLGVDVVIGHAGGQTDFEVTEEAGTTTGTLSSDSGELGIAVSEASLTYALSSTAQTMALSGPEIPFPVQFGLEDTGFSLSMPLQPGDGPQPAALSIVMGGFTMSDMLWGIFDPAGNLPRDPATVALDLEALVTPFVNIFDPEQMEALEDSSEPPAEINALTVNELVVDAVGGVIQGSGAVTFDNSDLETYDGMPRPDGSITFEVAGANALVDKLIAMGMMTEEDAMGMRMMMSMFTVPGDEPDTASSVIEFTPEGQILANGQRIK</sequence>
<gene>
    <name evidence="2" type="ORF">AVJ23_08335</name>
</gene>
<proteinExistence type="predicted"/>
<dbReference type="AlphaFoldDB" id="A0A0W7WKJ5"/>
<comment type="caution">
    <text evidence="2">The sequence shown here is derived from an EMBL/GenBank/DDBJ whole genome shotgun (WGS) entry which is preliminary data.</text>
</comment>
<dbReference type="Proteomes" id="UP000054396">
    <property type="component" value="Unassembled WGS sequence"/>
</dbReference>
<name>A0A0W7WKJ5_9RHOB</name>
<reference evidence="2 3" key="1">
    <citation type="submission" date="2015-12" db="EMBL/GenBank/DDBJ databases">
        <authorList>
            <person name="Shamseldin A."/>
            <person name="Moawad H."/>
            <person name="Abd El-Rahim W.M."/>
            <person name="Sadowsky M.J."/>
        </authorList>
    </citation>
    <scope>NUCLEOTIDE SEQUENCE [LARGE SCALE GENOMIC DNA]</scope>
    <source>
        <strain evidence="2 3">SJ5A-1</strain>
    </source>
</reference>
<feature type="chain" id="PRO_5006936405" description="DUF2125 domain-containing protein" evidence="1">
    <location>
        <begin position="22"/>
        <end position="507"/>
    </location>
</feature>
<dbReference type="InterPro" id="IPR018666">
    <property type="entry name" value="DUF2125"/>
</dbReference>
<keyword evidence="1" id="KW-0732">Signal</keyword>
<organism evidence="2 3">
    <name type="scientific">Pseudoponticoccus marisrubri</name>
    <dbReference type="NCBI Taxonomy" id="1685382"/>
    <lineage>
        <taxon>Bacteria</taxon>
        <taxon>Pseudomonadati</taxon>
        <taxon>Pseudomonadota</taxon>
        <taxon>Alphaproteobacteria</taxon>
        <taxon>Rhodobacterales</taxon>
        <taxon>Roseobacteraceae</taxon>
        <taxon>Pseudoponticoccus</taxon>
    </lineage>
</organism>
<evidence type="ECO:0000313" key="3">
    <source>
        <dbReference type="Proteomes" id="UP000054396"/>
    </source>
</evidence>
<dbReference type="Pfam" id="PF09898">
    <property type="entry name" value="DUF2125"/>
    <property type="match status" value="1"/>
</dbReference>
<protein>
    <recommendedName>
        <fullName evidence="4">DUF2125 domain-containing protein</fullName>
    </recommendedName>
</protein>
<evidence type="ECO:0008006" key="4">
    <source>
        <dbReference type="Google" id="ProtNLM"/>
    </source>
</evidence>
<dbReference type="OrthoDB" id="7791409at2"/>
<feature type="signal peptide" evidence="1">
    <location>
        <begin position="1"/>
        <end position="21"/>
    </location>
</feature>
<dbReference type="STRING" id="1685382.AVJ23_08335"/>
<accession>A0A0W7WKJ5</accession>